<evidence type="ECO:0000313" key="4">
    <source>
        <dbReference type="Proteomes" id="UP000494329"/>
    </source>
</evidence>
<dbReference type="Proteomes" id="UP000494329">
    <property type="component" value="Unassembled WGS sequence"/>
</dbReference>
<feature type="compositionally biased region" description="Polar residues" evidence="1">
    <location>
        <begin position="79"/>
        <end position="96"/>
    </location>
</feature>
<feature type="signal peptide" evidence="2">
    <location>
        <begin position="1"/>
        <end position="21"/>
    </location>
</feature>
<protein>
    <submittedName>
        <fullName evidence="3">Uncharacterized protein</fullName>
    </submittedName>
</protein>
<evidence type="ECO:0000256" key="2">
    <source>
        <dbReference type="SAM" id="SignalP"/>
    </source>
</evidence>
<organism evidence="3 4">
    <name type="scientific">Paraburkholderia solisilvae</name>
    <dbReference type="NCBI Taxonomy" id="624376"/>
    <lineage>
        <taxon>Bacteria</taxon>
        <taxon>Pseudomonadati</taxon>
        <taxon>Pseudomonadota</taxon>
        <taxon>Betaproteobacteria</taxon>
        <taxon>Burkholderiales</taxon>
        <taxon>Burkholderiaceae</taxon>
        <taxon>Paraburkholderia</taxon>
    </lineage>
</organism>
<reference evidence="3 4" key="1">
    <citation type="submission" date="2020-04" db="EMBL/GenBank/DDBJ databases">
        <authorList>
            <person name="De Canck E."/>
        </authorList>
    </citation>
    <scope>NUCLEOTIDE SEQUENCE [LARGE SCALE GENOMIC DNA]</scope>
    <source>
        <strain evidence="3 4">LMG 29739</strain>
    </source>
</reference>
<proteinExistence type="predicted"/>
<name>A0A6J5E6A0_9BURK</name>
<feature type="compositionally biased region" description="Basic residues" evidence="1">
    <location>
        <begin position="66"/>
        <end position="75"/>
    </location>
</feature>
<feature type="region of interest" description="Disordered" evidence="1">
    <location>
        <begin position="22"/>
        <end position="96"/>
    </location>
</feature>
<evidence type="ECO:0000313" key="3">
    <source>
        <dbReference type="EMBL" id="CAB3761457.1"/>
    </source>
</evidence>
<feature type="compositionally biased region" description="Polar residues" evidence="1">
    <location>
        <begin position="51"/>
        <end position="65"/>
    </location>
</feature>
<feature type="chain" id="PRO_5026657981" evidence="2">
    <location>
        <begin position="22"/>
        <end position="96"/>
    </location>
</feature>
<dbReference type="EMBL" id="CADIKF010000028">
    <property type="protein sequence ID" value="CAB3761457.1"/>
    <property type="molecule type" value="Genomic_DNA"/>
</dbReference>
<accession>A0A6J5E6A0</accession>
<keyword evidence="4" id="KW-1185">Reference proteome</keyword>
<evidence type="ECO:0000256" key="1">
    <source>
        <dbReference type="SAM" id="MobiDB-lite"/>
    </source>
</evidence>
<gene>
    <name evidence="3" type="ORF">LMG29739_03642</name>
</gene>
<sequence length="96" mass="9080">MRLAQACVVSALLALSGAAFAQGAGGSSGGGSTGGGGAGMSTGNDTGATKAGQNANGSGNMSSSQMKHHSTKGTKKQMNDSTNMPGANASSDTKGQ</sequence>
<feature type="compositionally biased region" description="Gly residues" evidence="1">
    <location>
        <begin position="23"/>
        <end position="40"/>
    </location>
</feature>
<dbReference type="AlphaFoldDB" id="A0A6J5E6A0"/>
<keyword evidence="2" id="KW-0732">Signal</keyword>
<dbReference type="RefSeq" id="WP_175112324.1">
    <property type="nucleotide sequence ID" value="NZ_CADIKF010000028.1"/>
</dbReference>